<dbReference type="PANTHER" id="PTHR46102">
    <property type="entry name" value="AXIN"/>
    <property type="match status" value="1"/>
</dbReference>
<dbReference type="InterPro" id="IPR043581">
    <property type="entry name" value="Axin-like"/>
</dbReference>
<evidence type="ECO:0000256" key="5">
    <source>
        <dbReference type="SAM" id="MobiDB-lite"/>
    </source>
</evidence>
<feature type="compositionally biased region" description="Gly residues" evidence="5">
    <location>
        <begin position="461"/>
        <end position="479"/>
    </location>
</feature>
<evidence type="ECO:0000259" key="6">
    <source>
        <dbReference type="PROSITE" id="PS50132"/>
    </source>
</evidence>
<dbReference type="Pfam" id="PF00615">
    <property type="entry name" value="RGS"/>
    <property type="match status" value="1"/>
</dbReference>
<feature type="non-terminal residue" evidence="8">
    <location>
        <position position="1"/>
    </location>
</feature>
<dbReference type="AlphaFoldDB" id="A0A267FL93"/>
<evidence type="ECO:0000256" key="2">
    <source>
        <dbReference type="ARBA" id="ARBA00022490"/>
    </source>
</evidence>
<dbReference type="GO" id="GO:0016055">
    <property type="term" value="P:Wnt signaling pathway"/>
    <property type="evidence" value="ECO:0007669"/>
    <property type="project" value="UniProtKB-KW"/>
</dbReference>
<dbReference type="GO" id="GO:0032436">
    <property type="term" value="P:positive regulation of proteasomal ubiquitin-dependent protein catabolic process"/>
    <property type="evidence" value="ECO:0007669"/>
    <property type="project" value="TreeGrafter"/>
</dbReference>
<name>A0A267FL93_9PLAT</name>
<dbReference type="InterPro" id="IPR044926">
    <property type="entry name" value="RGS_subdomain_2"/>
</dbReference>
<evidence type="ECO:0000256" key="3">
    <source>
        <dbReference type="ARBA" id="ARBA00022687"/>
    </source>
</evidence>
<comment type="subcellular location">
    <subcellularLocation>
        <location evidence="1">Cytoplasm</location>
    </subcellularLocation>
</comment>
<feature type="region of interest" description="Disordered" evidence="5">
    <location>
        <begin position="259"/>
        <end position="297"/>
    </location>
</feature>
<dbReference type="GO" id="GO:0019901">
    <property type="term" value="F:protein kinase binding"/>
    <property type="evidence" value="ECO:0007669"/>
    <property type="project" value="TreeGrafter"/>
</dbReference>
<dbReference type="GO" id="GO:0005634">
    <property type="term" value="C:nucleus"/>
    <property type="evidence" value="ECO:0007669"/>
    <property type="project" value="TreeGrafter"/>
</dbReference>
<evidence type="ECO:0000256" key="1">
    <source>
        <dbReference type="ARBA" id="ARBA00004496"/>
    </source>
</evidence>
<evidence type="ECO:0008006" key="10">
    <source>
        <dbReference type="Google" id="ProtNLM"/>
    </source>
</evidence>
<feature type="region of interest" description="Disordered" evidence="5">
    <location>
        <begin position="458"/>
        <end position="479"/>
    </location>
</feature>
<sequence length="715" mass="74286">QHQVGTDSAAVAAVVMTNPGQGGGIGECRWLDGGLQGLLDDPEGVQLLKQFMELAWPKQARAFDFYFAVRGLRAKQEQGYSDRRCRRVVLAIDRRYIRREEHLPISAAARQSIHERLQAGDDCDASVFDCAVQEVAQFLAHRVYPSFARWWGERGGGSGFELATSSAAAAAATADVVGGGGAASAAAARNARASSVPRSRSCHSGGGGSLDLTSRNLMATVRERGAAAAFTADCAGLGRAGLALPYYVGSSLSAASLPDSLPQTASLSSDAPTTTTSDTQSLLTDTGSGSLEAARAAVASRRRRRAVAAAAAAAAVAPPQTLSSSATAACDATSNPPAFARLLSDKLQQLLLLGQVAGSTGGGDSAVTPPAAAVKADGSQSPSQQQPLPQPSAPPARDLLNEPWARRIIGRVMQSSSSDTPEQILDRHVHEVLDQRASAPHSISDPNLLVYHHHHHHHILRGGGRSGGRGRSGSSGGIGVVGKRSGAAALGASTSCSSSAATSAAVPGSAAAAVSTAAAAMAAAPSTADSGFGGTVSSRSRFGFGDVASAAAATATSATAVPGRQLHERVALHASSQAGGMSLPRQPLASDLNMPVLDRPHTDNVIEEARRRLQMMAPPSQQTPQPPQQQPQAQLTVGYFFCGDSVPFRHDWPQPEISLAQFKRLLPKRGAYRYFFKKRSDEFDTGGAVFEEVTADGDLLPLWEGKVVGKVERVE</sequence>
<dbReference type="GO" id="GO:0048468">
    <property type="term" value="P:cell development"/>
    <property type="evidence" value="ECO:0007669"/>
    <property type="project" value="TreeGrafter"/>
</dbReference>
<dbReference type="PROSITE" id="PS50841">
    <property type="entry name" value="DIX"/>
    <property type="match status" value="1"/>
</dbReference>
<evidence type="ECO:0000256" key="4">
    <source>
        <dbReference type="PROSITE-ProRule" id="PRU00069"/>
    </source>
</evidence>
<dbReference type="PANTHER" id="PTHR46102:SF2">
    <property type="entry name" value="AXIN"/>
    <property type="match status" value="1"/>
</dbReference>
<protein>
    <recommendedName>
        <fullName evidence="10">DIX domain-containing protein</fullName>
    </recommendedName>
</protein>
<dbReference type="EMBL" id="NIVC01000939">
    <property type="protein sequence ID" value="PAA74558.1"/>
    <property type="molecule type" value="Genomic_DNA"/>
</dbReference>
<dbReference type="Gene3D" id="1.10.196.10">
    <property type="match status" value="1"/>
</dbReference>
<dbReference type="SUPFAM" id="SSF54236">
    <property type="entry name" value="Ubiquitin-like"/>
    <property type="match status" value="1"/>
</dbReference>
<dbReference type="SMART" id="SM00021">
    <property type="entry name" value="DAX"/>
    <property type="match status" value="1"/>
</dbReference>
<dbReference type="GO" id="GO:0060090">
    <property type="term" value="F:molecular adaptor activity"/>
    <property type="evidence" value="ECO:0007669"/>
    <property type="project" value="TreeGrafter"/>
</dbReference>
<dbReference type="GO" id="GO:0008013">
    <property type="term" value="F:beta-catenin binding"/>
    <property type="evidence" value="ECO:0007669"/>
    <property type="project" value="TreeGrafter"/>
</dbReference>
<dbReference type="InterPro" id="IPR016137">
    <property type="entry name" value="RGS"/>
</dbReference>
<feature type="region of interest" description="Disordered" evidence="5">
    <location>
        <begin position="359"/>
        <end position="398"/>
    </location>
</feature>
<keyword evidence="9" id="KW-1185">Reference proteome</keyword>
<keyword evidence="3 4" id="KW-0879">Wnt signaling pathway</keyword>
<dbReference type="Pfam" id="PF00778">
    <property type="entry name" value="DIX"/>
    <property type="match status" value="1"/>
</dbReference>
<dbReference type="Proteomes" id="UP000215902">
    <property type="component" value="Unassembled WGS sequence"/>
</dbReference>
<dbReference type="Gene3D" id="1.10.167.10">
    <property type="entry name" value="Regulator of G-protein Signalling 4, domain 2"/>
    <property type="match status" value="1"/>
</dbReference>
<dbReference type="InterPro" id="IPR024066">
    <property type="entry name" value="RGS_subdom1/3"/>
</dbReference>
<reference evidence="8 9" key="1">
    <citation type="submission" date="2017-06" db="EMBL/GenBank/DDBJ databases">
        <title>A platform for efficient transgenesis in Macrostomum lignano, a flatworm model organism for stem cell research.</title>
        <authorList>
            <person name="Berezikov E."/>
        </authorList>
    </citation>
    <scope>NUCLEOTIDE SEQUENCE [LARGE SCALE GENOMIC DNA]</scope>
    <source>
        <strain evidence="8">DV1</strain>
        <tissue evidence="8">Whole organism</tissue>
    </source>
</reference>
<comment type="caution">
    <text evidence="8">The sequence shown here is derived from an EMBL/GenBank/DDBJ whole genome shotgun (WGS) entry which is preliminary data.</text>
</comment>
<organism evidence="8 9">
    <name type="scientific">Macrostomum lignano</name>
    <dbReference type="NCBI Taxonomy" id="282301"/>
    <lineage>
        <taxon>Eukaryota</taxon>
        <taxon>Metazoa</taxon>
        <taxon>Spiralia</taxon>
        <taxon>Lophotrochozoa</taxon>
        <taxon>Platyhelminthes</taxon>
        <taxon>Rhabditophora</taxon>
        <taxon>Macrostomorpha</taxon>
        <taxon>Macrostomida</taxon>
        <taxon>Macrostomidae</taxon>
        <taxon>Macrostomum</taxon>
    </lineage>
</organism>
<feature type="domain" description="RGS" evidence="6">
    <location>
        <begin position="34"/>
        <end position="149"/>
    </location>
</feature>
<proteinExistence type="predicted"/>
<dbReference type="SUPFAM" id="SSF48097">
    <property type="entry name" value="Regulator of G-protein signaling, RGS"/>
    <property type="match status" value="1"/>
</dbReference>
<feature type="compositionally biased region" description="Low complexity" evidence="5">
    <location>
        <begin position="259"/>
        <end position="286"/>
    </location>
</feature>
<feature type="domain" description="DIX" evidence="7">
    <location>
        <begin position="632"/>
        <end position="715"/>
    </location>
</feature>
<dbReference type="GO" id="GO:0005886">
    <property type="term" value="C:plasma membrane"/>
    <property type="evidence" value="ECO:0007669"/>
    <property type="project" value="TreeGrafter"/>
</dbReference>
<dbReference type="GO" id="GO:0090090">
    <property type="term" value="P:negative regulation of canonical Wnt signaling pathway"/>
    <property type="evidence" value="ECO:0007669"/>
    <property type="project" value="InterPro"/>
</dbReference>
<dbReference type="GO" id="GO:0031625">
    <property type="term" value="F:ubiquitin protein ligase binding"/>
    <property type="evidence" value="ECO:0007669"/>
    <property type="project" value="TreeGrafter"/>
</dbReference>
<dbReference type="GO" id="GO:0005737">
    <property type="term" value="C:cytoplasm"/>
    <property type="evidence" value="ECO:0007669"/>
    <property type="project" value="UniProtKB-SubCell"/>
</dbReference>
<dbReference type="PROSITE" id="PS50132">
    <property type="entry name" value="RGS"/>
    <property type="match status" value="1"/>
</dbReference>
<accession>A0A267FL93</accession>
<dbReference type="OrthoDB" id="10007451at2759"/>
<evidence type="ECO:0000259" key="7">
    <source>
        <dbReference type="PROSITE" id="PS50841"/>
    </source>
</evidence>
<dbReference type="Gene3D" id="2.40.240.130">
    <property type="match status" value="1"/>
</dbReference>
<dbReference type="InterPro" id="IPR036305">
    <property type="entry name" value="RGS_sf"/>
</dbReference>
<evidence type="ECO:0000313" key="8">
    <source>
        <dbReference type="EMBL" id="PAA74558.1"/>
    </source>
</evidence>
<dbReference type="InterPro" id="IPR001158">
    <property type="entry name" value="DIX"/>
</dbReference>
<evidence type="ECO:0000313" key="9">
    <source>
        <dbReference type="Proteomes" id="UP000215902"/>
    </source>
</evidence>
<dbReference type="InterPro" id="IPR029071">
    <property type="entry name" value="Ubiquitin-like_domsf"/>
</dbReference>
<dbReference type="InterPro" id="IPR038207">
    <property type="entry name" value="DIX_dom_sf"/>
</dbReference>
<keyword evidence="2" id="KW-0963">Cytoplasm</keyword>
<dbReference type="GO" id="GO:0030877">
    <property type="term" value="C:beta-catenin destruction complex"/>
    <property type="evidence" value="ECO:0007669"/>
    <property type="project" value="TreeGrafter"/>
</dbReference>
<gene>
    <name evidence="8" type="ORF">BOX15_Mlig002113g2</name>
</gene>
<dbReference type="STRING" id="282301.A0A267FL93"/>